<name>A0ABR1NYF3_DIAER</name>
<feature type="transmembrane region" description="Helical" evidence="6">
    <location>
        <begin position="117"/>
        <end position="139"/>
    </location>
</feature>
<dbReference type="Gene3D" id="1.20.1740.10">
    <property type="entry name" value="Amino acid/polyamine transporter I"/>
    <property type="match status" value="1"/>
</dbReference>
<evidence type="ECO:0000313" key="8">
    <source>
        <dbReference type="Proteomes" id="UP001430848"/>
    </source>
</evidence>
<protein>
    <recommendedName>
        <fullName evidence="9">Amino acid permease</fullName>
    </recommendedName>
</protein>
<proteinExistence type="predicted"/>
<feature type="transmembrane region" description="Helical" evidence="6">
    <location>
        <begin position="223"/>
        <end position="242"/>
    </location>
</feature>
<keyword evidence="3 6" id="KW-0812">Transmembrane</keyword>
<evidence type="ECO:0000313" key="7">
    <source>
        <dbReference type="EMBL" id="KAK7720321.1"/>
    </source>
</evidence>
<feature type="transmembrane region" description="Helical" evidence="6">
    <location>
        <begin position="481"/>
        <end position="501"/>
    </location>
</feature>
<comment type="subcellular location">
    <subcellularLocation>
        <location evidence="1">Membrane</location>
        <topology evidence="1">Multi-pass membrane protein</topology>
    </subcellularLocation>
</comment>
<reference evidence="7 8" key="1">
    <citation type="submission" date="2024-02" db="EMBL/GenBank/DDBJ databases">
        <title>De novo assembly and annotation of 12 fungi associated with fruit tree decline syndrome in Ontario, Canada.</title>
        <authorList>
            <person name="Sulman M."/>
            <person name="Ellouze W."/>
            <person name="Ilyukhin E."/>
        </authorList>
    </citation>
    <scope>NUCLEOTIDE SEQUENCE [LARGE SCALE GENOMIC DNA]</scope>
    <source>
        <strain evidence="7 8">M169</strain>
    </source>
</reference>
<comment type="caution">
    <text evidence="7">The sequence shown here is derived from an EMBL/GenBank/DDBJ whole genome shotgun (WGS) entry which is preliminary data.</text>
</comment>
<feature type="transmembrane region" description="Helical" evidence="6">
    <location>
        <begin position="354"/>
        <end position="373"/>
    </location>
</feature>
<organism evidence="7 8">
    <name type="scientific">Diaporthe eres</name>
    <name type="common">Phomopsis oblonga</name>
    <dbReference type="NCBI Taxonomy" id="83184"/>
    <lineage>
        <taxon>Eukaryota</taxon>
        <taxon>Fungi</taxon>
        <taxon>Dikarya</taxon>
        <taxon>Ascomycota</taxon>
        <taxon>Pezizomycotina</taxon>
        <taxon>Sordariomycetes</taxon>
        <taxon>Sordariomycetidae</taxon>
        <taxon>Diaporthales</taxon>
        <taxon>Diaporthaceae</taxon>
        <taxon>Diaporthe</taxon>
        <taxon>Diaporthe eres species complex</taxon>
    </lineage>
</organism>
<evidence type="ECO:0000256" key="1">
    <source>
        <dbReference type="ARBA" id="ARBA00004141"/>
    </source>
</evidence>
<dbReference type="PANTHER" id="PTHR45649">
    <property type="entry name" value="AMINO-ACID PERMEASE BAT1"/>
    <property type="match status" value="1"/>
</dbReference>
<dbReference type="PIRSF" id="PIRSF006060">
    <property type="entry name" value="AA_transporter"/>
    <property type="match status" value="1"/>
</dbReference>
<keyword evidence="8" id="KW-1185">Reference proteome</keyword>
<gene>
    <name evidence="7" type="ORF">SLS63_009868</name>
</gene>
<feature type="transmembrane region" description="Helical" evidence="6">
    <location>
        <begin position="77"/>
        <end position="97"/>
    </location>
</feature>
<feature type="transmembrane region" description="Helical" evidence="6">
    <location>
        <begin position="151"/>
        <end position="171"/>
    </location>
</feature>
<evidence type="ECO:0000256" key="3">
    <source>
        <dbReference type="ARBA" id="ARBA00022692"/>
    </source>
</evidence>
<keyword evidence="5 6" id="KW-0472">Membrane</keyword>
<dbReference type="PROSITE" id="PS00218">
    <property type="entry name" value="AMINO_ACID_PERMEASE_1"/>
    <property type="match status" value="1"/>
</dbReference>
<dbReference type="EMBL" id="JAKNSF020000076">
    <property type="protein sequence ID" value="KAK7720321.1"/>
    <property type="molecule type" value="Genomic_DNA"/>
</dbReference>
<feature type="transmembrane region" description="Helical" evidence="6">
    <location>
        <begin position="197"/>
        <end position="216"/>
    </location>
</feature>
<keyword evidence="2" id="KW-0813">Transport</keyword>
<feature type="transmembrane region" description="Helical" evidence="6">
    <location>
        <begin position="314"/>
        <end position="334"/>
    </location>
</feature>
<evidence type="ECO:0000256" key="6">
    <source>
        <dbReference type="SAM" id="Phobius"/>
    </source>
</evidence>
<feature type="transmembrane region" description="Helical" evidence="6">
    <location>
        <begin position="413"/>
        <end position="434"/>
    </location>
</feature>
<evidence type="ECO:0000256" key="4">
    <source>
        <dbReference type="ARBA" id="ARBA00022989"/>
    </source>
</evidence>
<dbReference type="PANTHER" id="PTHR45649:SF13">
    <property type="entry name" value="THIAMINE TRANSPORTER THI9"/>
    <property type="match status" value="1"/>
</dbReference>
<dbReference type="Proteomes" id="UP001430848">
    <property type="component" value="Unassembled WGS sequence"/>
</dbReference>
<evidence type="ECO:0000256" key="5">
    <source>
        <dbReference type="ARBA" id="ARBA00023136"/>
    </source>
</evidence>
<feature type="transmembrane region" description="Helical" evidence="6">
    <location>
        <begin position="513"/>
        <end position="536"/>
    </location>
</feature>
<dbReference type="InterPro" id="IPR004840">
    <property type="entry name" value="Amino_acid_permease_CS"/>
</dbReference>
<accession>A0ABR1NYF3</accession>
<dbReference type="Pfam" id="PF13520">
    <property type="entry name" value="AA_permease_2"/>
    <property type="match status" value="1"/>
</dbReference>
<dbReference type="InterPro" id="IPR002293">
    <property type="entry name" value="AA/rel_permease1"/>
</dbReference>
<evidence type="ECO:0008006" key="9">
    <source>
        <dbReference type="Google" id="ProtNLM"/>
    </source>
</evidence>
<feature type="transmembrane region" description="Helical" evidence="6">
    <location>
        <begin position="276"/>
        <end position="293"/>
    </location>
</feature>
<keyword evidence="4 6" id="KW-1133">Transmembrane helix</keyword>
<feature type="transmembrane region" description="Helical" evidence="6">
    <location>
        <begin position="440"/>
        <end position="460"/>
    </location>
</feature>
<evidence type="ECO:0000256" key="2">
    <source>
        <dbReference type="ARBA" id="ARBA00022448"/>
    </source>
</evidence>
<sequence>MDDKKLESQVKSSADGDVSAGETMVLSKDEQQLAKLGYKQGLSTRDFQGIWLIRGAGRLMNAPPEFFRHLGLFESWAATYITMNFVSGLPVLFGFAMYTGGPKAAFANWTMVGGLSFVLSLAMAEIAAAFPTAGGIYFWSYRLGGKRYGRLLSWMTAWWNWVGWICVVPGVQQGATNFLLSALEVKYPGSSVVRQGWFSWLVTALGLVLAMLPNVISPTVLKLYFRFALFVFCGLFVFYWIWFPIKAAGRFQSGSEVFNKFYNGINLGPEKQASDAYAWTVGILFGAWDFSGYDASAHLAEETNQATDHVATGMWAGTLCTWVLSVPTLIMILFCMQDFDGIVSASYPNNWAEYLVQLIGPDGAAAFLVLLWLDSTCATASCFMSAQRVTFAISRDGVLPFSRYFRRLSARRVPVHAALLVFFLGIAVTCAVIGSTVAFSAITATATIVTNVSYLIPIAARHTIGRRDFQPARFNLGRYSAVVGAVSAFYIMLIFVVLTLPQLYPVTAQTLNYAPICIAIVTIISLAGWILPFGLGGRHWFEGPKRTIDDDSSGGGEPLRAG</sequence>